<feature type="region of interest" description="Disordered" evidence="2">
    <location>
        <begin position="1"/>
        <end position="104"/>
    </location>
</feature>
<name>A0AAX6H1Q7_IRIPA</name>
<gene>
    <name evidence="3" type="ORF">M6B38_333410</name>
</gene>
<evidence type="ECO:0000313" key="3">
    <source>
        <dbReference type="EMBL" id="KAJ6834732.1"/>
    </source>
</evidence>
<organism evidence="3 4">
    <name type="scientific">Iris pallida</name>
    <name type="common">Sweet iris</name>
    <dbReference type="NCBI Taxonomy" id="29817"/>
    <lineage>
        <taxon>Eukaryota</taxon>
        <taxon>Viridiplantae</taxon>
        <taxon>Streptophyta</taxon>
        <taxon>Embryophyta</taxon>
        <taxon>Tracheophyta</taxon>
        <taxon>Spermatophyta</taxon>
        <taxon>Magnoliopsida</taxon>
        <taxon>Liliopsida</taxon>
        <taxon>Asparagales</taxon>
        <taxon>Iridaceae</taxon>
        <taxon>Iridoideae</taxon>
        <taxon>Irideae</taxon>
        <taxon>Iris</taxon>
    </lineage>
</organism>
<dbReference type="EMBL" id="JANAVB010014199">
    <property type="protein sequence ID" value="KAJ6834732.1"/>
    <property type="molecule type" value="Genomic_DNA"/>
</dbReference>
<dbReference type="PANTHER" id="PTHR35493">
    <property type="entry name" value="STRUCTURAL MAINTENANCE OF CHROMOSOMES PROTEIN"/>
    <property type="match status" value="1"/>
</dbReference>
<evidence type="ECO:0000256" key="1">
    <source>
        <dbReference type="SAM" id="Coils"/>
    </source>
</evidence>
<feature type="compositionally biased region" description="Low complexity" evidence="2">
    <location>
        <begin position="1"/>
        <end position="10"/>
    </location>
</feature>
<feature type="compositionally biased region" description="Basic and acidic residues" evidence="2">
    <location>
        <begin position="233"/>
        <end position="245"/>
    </location>
</feature>
<protein>
    <submittedName>
        <fullName evidence="3">Uncharacterized protein</fullName>
    </submittedName>
</protein>
<reference evidence="3" key="1">
    <citation type="journal article" date="2023" name="GigaByte">
        <title>Genome assembly of the bearded iris, Iris pallida Lam.</title>
        <authorList>
            <person name="Bruccoleri R.E."/>
            <person name="Oakeley E.J."/>
            <person name="Faust A.M.E."/>
            <person name="Altorfer M."/>
            <person name="Dessus-Babus S."/>
            <person name="Burckhardt D."/>
            <person name="Oertli M."/>
            <person name="Naumann U."/>
            <person name="Petersen F."/>
            <person name="Wong J."/>
        </authorList>
    </citation>
    <scope>NUCLEOTIDE SEQUENCE</scope>
    <source>
        <strain evidence="3">GSM-AAB239-AS_SAM_17_03QT</strain>
    </source>
</reference>
<evidence type="ECO:0000313" key="4">
    <source>
        <dbReference type="Proteomes" id="UP001140949"/>
    </source>
</evidence>
<dbReference type="AlphaFoldDB" id="A0AAX6H1Q7"/>
<dbReference type="PANTHER" id="PTHR35493:SF1">
    <property type="entry name" value="STRUCTURAL MAINTENANCE OF CHROMOSOMES PROTEIN"/>
    <property type="match status" value="1"/>
</dbReference>
<dbReference type="Proteomes" id="UP001140949">
    <property type="component" value="Unassembled WGS sequence"/>
</dbReference>
<accession>A0AAX6H1Q7</accession>
<keyword evidence="1" id="KW-0175">Coiled coil</keyword>
<evidence type="ECO:0000256" key="2">
    <source>
        <dbReference type="SAM" id="MobiDB-lite"/>
    </source>
</evidence>
<comment type="caution">
    <text evidence="3">The sequence shown here is derived from an EMBL/GenBank/DDBJ whole genome shotgun (WGS) entry which is preliminary data.</text>
</comment>
<keyword evidence="4" id="KW-1185">Reference proteome</keyword>
<reference evidence="3" key="2">
    <citation type="submission" date="2023-04" db="EMBL/GenBank/DDBJ databases">
        <authorList>
            <person name="Bruccoleri R.E."/>
            <person name="Oakeley E.J."/>
            <person name="Faust A.-M."/>
            <person name="Dessus-Babus S."/>
            <person name="Altorfer M."/>
            <person name="Burckhardt D."/>
            <person name="Oertli M."/>
            <person name="Naumann U."/>
            <person name="Petersen F."/>
            <person name="Wong J."/>
        </authorList>
    </citation>
    <scope>NUCLEOTIDE SEQUENCE</scope>
    <source>
        <strain evidence="3">GSM-AAB239-AS_SAM_17_03QT</strain>
        <tissue evidence="3">Leaf</tissue>
    </source>
</reference>
<feature type="region of interest" description="Disordered" evidence="2">
    <location>
        <begin position="233"/>
        <end position="257"/>
    </location>
</feature>
<feature type="compositionally biased region" description="Polar residues" evidence="2">
    <location>
        <begin position="246"/>
        <end position="257"/>
    </location>
</feature>
<sequence length="363" mass="40205">MASSRYSSGSGHRHPSHPLPADDMALARTKDRKNPNSLGSMVKKLISSTRPKSADRTALPLPLPLPRAAAPQEKPSKLSSLHRKLFPKGGSADRTCRGAALAEPKPNTRTLAMVLRSERDLLAQNKEREDQISELKLLLEERNRQVEKLKDLCLKQREEIKALKDAILFPDVINTQLHDLLEKQGSELKHARQVIPSLQEQVASLTGKLRCVADDLAEVKADKYATRTCFDEHVNSPETPKHRQEAPNSLEYSSGGPTSVYGSPDDMFLKDLNPCLTPCFSKTKSKEYDEMSGYDSPDKDVSFEESTDLSAEIFSGSLGAKLSKSSENHRPAGPGSKIVRKICKSDESKWSIGKSRHQKSLLN</sequence>
<proteinExistence type="predicted"/>
<feature type="coiled-coil region" evidence="1">
    <location>
        <begin position="125"/>
        <end position="166"/>
    </location>
</feature>